<name>A0A178HEZ5_9LACT</name>
<dbReference type="RefSeq" id="WP_064293335.1">
    <property type="nucleotide sequence ID" value="NZ_JASODG010000006.1"/>
</dbReference>
<dbReference type="Proteomes" id="UP000251923">
    <property type="component" value="Unassembled WGS sequence"/>
</dbReference>
<protein>
    <submittedName>
        <fullName evidence="1">Uncharacterized protein</fullName>
    </submittedName>
</protein>
<evidence type="ECO:0000313" key="2">
    <source>
        <dbReference type="Proteomes" id="UP000251923"/>
    </source>
</evidence>
<reference evidence="1 2" key="1">
    <citation type="submission" date="2018-04" db="EMBL/GenBank/DDBJ databases">
        <title>Aerococcus urinae genomes.</title>
        <authorList>
            <person name="Hilt E."/>
            <person name="Gilbert N.M."/>
            <person name="Thomas-White K."/>
            <person name="Putonti C."/>
            <person name="Lewis A.L."/>
            <person name="Visck K.L."/>
            <person name="Wolfe A.J."/>
        </authorList>
    </citation>
    <scope>NUCLEOTIDE SEQUENCE [LARGE SCALE GENOMIC DNA]</scope>
    <source>
        <strain evidence="1 2">UMB7480</strain>
    </source>
</reference>
<dbReference type="AlphaFoldDB" id="A0A178HEZ5"/>
<organism evidence="1 2">
    <name type="scientific">Aerococcus urinae</name>
    <dbReference type="NCBI Taxonomy" id="1376"/>
    <lineage>
        <taxon>Bacteria</taxon>
        <taxon>Bacillati</taxon>
        <taxon>Bacillota</taxon>
        <taxon>Bacilli</taxon>
        <taxon>Lactobacillales</taxon>
        <taxon>Aerococcaceae</taxon>
        <taxon>Aerococcus</taxon>
    </lineage>
</organism>
<dbReference type="EMBL" id="QMHM01000006">
    <property type="protein sequence ID" value="RAV79904.1"/>
    <property type="molecule type" value="Genomic_DNA"/>
</dbReference>
<comment type="caution">
    <text evidence="1">The sequence shown here is derived from an EMBL/GenBank/DDBJ whole genome shotgun (WGS) entry which is preliminary data.</text>
</comment>
<dbReference type="InterPro" id="IPR036890">
    <property type="entry name" value="HATPase_C_sf"/>
</dbReference>
<dbReference type="GeneID" id="86971552"/>
<dbReference type="Gene3D" id="3.30.565.10">
    <property type="entry name" value="Histidine kinase-like ATPase, C-terminal domain"/>
    <property type="match status" value="1"/>
</dbReference>
<evidence type="ECO:0000313" key="1">
    <source>
        <dbReference type="EMBL" id="RAV79904.1"/>
    </source>
</evidence>
<sequence>MYQKISIVLILHSLVVLSWAWFYHQHLLALSDWMLNLISILTLGTAYGFIVSFLSNRQKLGYQEYLQVLISFLPLIFMPIVGTPYNYLIGMVSLGMTSFYLIQHLKLDQLQQINLLPISRFMVQTFTIIFTLFLMLMIYLLDLEGTLVHLFVHMVFLIFELCLILFLMEKENTYEKLYQLYYLSDYLAQDRDEFARIIHDDLIQDIYAAKNLLTMKSPDVSYVKEVLTQLEGRTREIMNFYQNHLFENRNLEDNLASILQSIQALYPQKELKINYQVSSDLVQSLDEATIRLLCILTKELVNNVYKHSQGTYLSYQIKEASQELIVEIESDGASAENLADIQNSKRGVFLLKMLVETQSGSLNYQLNGDVLSTRVCLKGESHENLTSG</sequence>
<proteinExistence type="predicted"/>
<accession>A0A178HEZ5</accession>
<gene>
    <name evidence="1" type="ORF">DBT54_04285</name>
</gene>